<protein>
    <submittedName>
        <fullName evidence="1">Uncharacterized protein</fullName>
    </submittedName>
</protein>
<proteinExistence type="predicted"/>
<keyword evidence="2" id="KW-1185">Reference proteome</keyword>
<organism evidence="1 2">
    <name type="scientific">Subtercola boreus</name>
    <dbReference type="NCBI Taxonomy" id="120213"/>
    <lineage>
        <taxon>Bacteria</taxon>
        <taxon>Bacillati</taxon>
        <taxon>Actinomycetota</taxon>
        <taxon>Actinomycetes</taxon>
        <taxon>Micrococcales</taxon>
        <taxon>Microbacteriaceae</taxon>
        <taxon>Subtercola</taxon>
    </lineage>
</organism>
<evidence type="ECO:0000313" key="2">
    <source>
        <dbReference type="Proteomes" id="UP000256486"/>
    </source>
</evidence>
<dbReference type="EMBL" id="NBWZ01000001">
    <property type="protein sequence ID" value="RFA10782.1"/>
    <property type="molecule type" value="Genomic_DNA"/>
</dbReference>
<evidence type="ECO:0000313" key="1">
    <source>
        <dbReference type="EMBL" id="RFA10782.1"/>
    </source>
</evidence>
<dbReference type="RefSeq" id="WP_116416157.1">
    <property type="nucleotide sequence ID" value="NZ_NBWZ01000001.1"/>
</dbReference>
<name>A0A3E0VLD8_9MICO</name>
<sequence length="372" mass="40598">MRNPIICLTCLVTYPTYQDSRLIWQTAEGKKGTPPPFIRNHRDRALRREWLENGFLLHCEQGHLMPGTNARQNELLVLSLFGEKAAGKGALLRGMERQLSAGQLRTRGIRGAVRKDQEKRFDLEYPDLNLESTNRATRGTPRVPIYFDLTASGPEAIASVASMKRDIDLAVFDTAWEDQQTVSDAATSAPFIPETDVLVFVVPPGSLDGLPETVRKRDGEQDLHDPKTTERGMSTVVAHMRDRDLTTSEAQSRVTVIIALSKCDRYQELPGFPQDLLRDRDYTPDSTSSIGEQMAAEQAGLNAFMIGAGGLRFLDTAAQINGTVSIHAISGTGSDTGNQGPAQITAPNRSLDPLALGLLRAGVGDFGAAPGW</sequence>
<dbReference type="Proteomes" id="UP000256486">
    <property type="component" value="Unassembled WGS sequence"/>
</dbReference>
<dbReference type="OrthoDB" id="10012944at2"/>
<comment type="caution">
    <text evidence="1">The sequence shown here is derived from an EMBL/GenBank/DDBJ whole genome shotgun (WGS) entry which is preliminary data.</text>
</comment>
<dbReference type="AlphaFoldDB" id="A0A3E0VLD8"/>
<reference evidence="1 2" key="1">
    <citation type="submission" date="2017-04" db="EMBL/GenBank/DDBJ databases">
        <title>Comparative genome analysis of Subtercola boreus.</title>
        <authorList>
            <person name="Cho Y.-J."/>
            <person name="Cho A."/>
            <person name="Kim O.-S."/>
            <person name="Lee J.-I."/>
        </authorList>
    </citation>
    <scope>NUCLEOTIDE SEQUENCE [LARGE SCALE GENOMIC DNA]</scope>
    <source>
        <strain evidence="1 2">K300</strain>
    </source>
</reference>
<gene>
    <name evidence="1" type="ORF">B7R54_17400</name>
</gene>
<accession>A0A3E0VLD8</accession>